<keyword evidence="4" id="KW-1185">Reference proteome</keyword>
<protein>
    <submittedName>
        <fullName evidence="3">Aldo/keto reductase</fullName>
    </submittedName>
</protein>
<dbReference type="PRINTS" id="PR00069">
    <property type="entry name" value="ALDKETRDTASE"/>
</dbReference>
<dbReference type="Proteomes" id="UP001501414">
    <property type="component" value="Unassembled WGS sequence"/>
</dbReference>
<feature type="domain" description="NADP-dependent oxidoreductase" evidence="2">
    <location>
        <begin position="14"/>
        <end position="312"/>
    </location>
</feature>
<dbReference type="InterPro" id="IPR020471">
    <property type="entry name" value="AKR"/>
</dbReference>
<dbReference type="EMBL" id="BAAAJK010000006">
    <property type="protein sequence ID" value="GAA1385348.1"/>
    <property type="molecule type" value="Genomic_DNA"/>
</dbReference>
<keyword evidence="1" id="KW-0560">Oxidoreductase</keyword>
<proteinExistence type="predicted"/>
<gene>
    <name evidence="3" type="ORF">GCM10009613_17620</name>
</gene>
<reference evidence="3 4" key="1">
    <citation type="journal article" date="2019" name="Int. J. Syst. Evol. Microbiol.">
        <title>The Global Catalogue of Microorganisms (GCM) 10K type strain sequencing project: providing services to taxonomists for standard genome sequencing and annotation.</title>
        <authorList>
            <consortium name="The Broad Institute Genomics Platform"/>
            <consortium name="The Broad Institute Genome Sequencing Center for Infectious Disease"/>
            <person name="Wu L."/>
            <person name="Ma J."/>
        </authorList>
    </citation>
    <scope>NUCLEOTIDE SEQUENCE [LARGE SCALE GENOMIC DNA]</scope>
    <source>
        <strain evidence="3 4">JCM 11896</strain>
    </source>
</reference>
<dbReference type="InterPro" id="IPR050523">
    <property type="entry name" value="AKR_Detox_Biosynth"/>
</dbReference>
<dbReference type="InterPro" id="IPR023210">
    <property type="entry name" value="NADP_OxRdtase_dom"/>
</dbReference>
<dbReference type="Pfam" id="PF00248">
    <property type="entry name" value="Aldo_ket_red"/>
    <property type="match status" value="1"/>
</dbReference>
<dbReference type="InterPro" id="IPR036812">
    <property type="entry name" value="NAD(P)_OxRdtase_dom_sf"/>
</dbReference>
<name>A0ABN1XNH7_9PSEU</name>
<dbReference type="PANTHER" id="PTHR43364:SF4">
    <property type="entry name" value="NAD(P)-LINKED OXIDOREDUCTASE SUPERFAMILY PROTEIN"/>
    <property type="match status" value="1"/>
</dbReference>
<dbReference type="PANTHER" id="PTHR43364">
    <property type="entry name" value="NADH-SPECIFIC METHYLGLYOXAL REDUCTASE-RELATED"/>
    <property type="match status" value="1"/>
</dbReference>
<evidence type="ECO:0000313" key="3">
    <source>
        <dbReference type="EMBL" id="GAA1385348.1"/>
    </source>
</evidence>
<accession>A0ABN1XNH7</accession>
<evidence type="ECO:0000256" key="1">
    <source>
        <dbReference type="ARBA" id="ARBA00023002"/>
    </source>
</evidence>
<organism evidence="3 4">
    <name type="scientific">Pseudonocardia kongjuensis</name>
    <dbReference type="NCBI Taxonomy" id="102227"/>
    <lineage>
        <taxon>Bacteria</taxon>
        <taxon>Bacillati</taxon>
        <taxon>Actinomycetota</taxon>
        <taxon>Actinomycetes</taxon>
        <taxon>Pseudonocardiales</taxon>
        <taxon>Pseudonocardiaceae</taxon>
        <taxon>Pseudonocardia</taxon>
    </lineage>
</organism>
<evidence type="ECO:0000313" key="4">
    <source>
        <dbReference type="Proteomes" id="UP001501414"/>
    </source>
</evidence>
<dbReference type="RefSeq" id="WP_344020276.1">
    <property type="nucleotide sequence ID" value="NZ_BAAAJK010000006.1"/>
</dbReference>
<comment type="caution">
    <text evidence="3">The sequence shown here is derived from an EMBL/GenBank/DDBJ whole genome shotgun (WGS) entry which is preliminary data.</text>
</comment>
<sequence>MQTTEVPGTGPVSRLVLGTMNIGDTVDRDTAATMLDAAAEAGITMIDTANGYAGSRCEQILGELLRDRPGRFRVASKVGIPHSDAGGAPPLSRKAIHACIEGSLTRLGVERLDVYYLHQPDRATPIAETLETVAELADAGTVGALGVSNFAAWQIAELRHAAIATGAPQPVFSQPLYNLLARRIDEEYVEFSRTAGLFDVVYNPLGGGLLSGRHSFDAPPSDGRFGSSGLATMYRDRYWNEGLFRAVEALSGVAADAGLDLPELALRWLVGRENVGAILVGASKVEQLHANVAAAERGPLPEDVIAACDAVWADLRGPVPAYNR</sequence>
<evidence type="ECO:0000259" key="2">
    <source>
        <dbReference type="Pfam" id="PF00248"/>
    </source>
</evidence>
<dbReference type="SUPFAM" id="SSF51430">
    <property type="entry name" value="NAD(P)-linked oxidoreductase"/>
    <property type="match status" value="1"/>
</dbReference>
<dbReference type="Gene3D" id="3.20.20.100">
    <property type="entry name" value="NADP-dependent oxidoreductase domain"/>
    <property type="match status" value="1"/>
</dbReference>